<organism evidence="6 7">
    <name type="scientific">Emiliania huxleyi (strain CCMP1516)</name>
    <dbReference type="NCBI Taxonomy" id="280463"/>
    <lineage>
        <taxon>Eukaryota</taxon>
        <taxon>Haptista</taxon>
        <taxon>Haptophyta</taxon>
        <taxon>Prymnesiophyceae</taxon>
        <taxon>Isochrysidales</taxon>
        <taxon>Noelaerhabdaceae</taxon>
        <taxon>Emiliania</taxon>
    </lineage>
</organism>
<dbReference type="Gene3D" id="2.130.10.10">
    <property type="entry name" value="YVTN repeat-like/Quinoprotein amine dehydrogenase"/>
    <property type="match status" value="3"/>
</dbReference>
<dbReference type="InterPro" id="IPR036322">
    <property type="entry name" value="WD40_repeat_dom_sf"/>
</dbReference>
<evidence type="ECO:0000256" key="3">
    <source>
        <dbReference type="PROSITE-ProRule" id="PRU00221"/>
    </source>
</evidence>
<evidence type="ECO:0000256" key="2">
    <source>
        <dbReference type="ARBA" id="ARBA00022737"/>
    </source>
</evidence>
<feature type="repeat" description="WD" evidence="3">
    <location>
        <begin position="501"/>
        <end position="533"/>
    </location>
</feature>
<dbReference type="Proteomes" id="UP000013827">
    <property type="component" value="Unassembled WGS sequence"/>
</dbReference>
<reference evidence="6" key="2">
    <citation type="submission" date="2024-10" db="UniProtKB">
        <authorList>
            <consortium name="EnsemblProtists"/>
        </authorList>
    </citation>
    <scope>IDENTIFICATION</scope>
</reference>
<dbReference type="Pfam" id="PF00400">
    <property type="entry name" value="WD40"/>
    <property type="match status" value="7"/>
</dbReference>
<keyword evidence="4" id="KW-0175">Coiled coil</keyword>
<feature type="repeat" description="WD" evidence="3">
    <location>
        <begin position="290"/>
        <end position="331"/>
    </location>
</feature>
<dbReference type="eggNOG" id="KOG0266">
    <property type="taxonomic scope" value="Eukaryota"/>
</dbReference>
<keyword evidence="7" id="KW-1185">Reference proteome</keyword>
<dbReference type="PROSITE" id="PS50082">
    <property type="entry name" value="WD_REPEATS_2"/>
    <property type="match status" value="6"/>
</dbReference>
<evidence type="ECO:0000256" key="4">
    <source>
        <dbReference type="SAM" id="Coils"/>
    </source>
</evidence>
<feature type="repeat" description="WD" evidence="3">
    <location>
        <begin position="332"/>
        <end position="374"/>
    </location>
</feature>
<dbReference type="OMA" id="VSDDETW"/>
<feature type="region of interest" description="Disordered" evidence="5">
    <location>
        <begin position="197"/>
        <end position="226"/>
    </location>
</feature>
<dbReference type="PROSITE" id="PS00678">
    <property type="entry name" value="WD_REPEATS_1"/>
    <property type="match status" value="3"/>
</dbReference>
<dbReference type="PANTHER" id="PTHR14604">
    <property type="entry name" value="WD40 REPEAT PF20"/>
    <property type="match status" value="1"/>
</dbReference>
<dbReference type="HOGENOM" id="CLU_000288_57_18_1"/>
<feature type="repeat" description="WD" evidence="3">
    <location>
        <begin position="248"/>
        <end position="289"/>
    </location>
</feature>
<protein>
    <submittedName>
        <fullName evidence="6">Uncharacterized protein</fullName>
    </submittedName>
</protein>
<dbReference type="InterPro" id="IPR001680">
    <property type="entry name" value="WD40_rpt"/>
</dbReference>
<feature type="repeat" description="WD" evidence="3">
    <location>
        <begin position="375"/>
        <end position="416"/>
    </location>
</feature>
<dbReference type="AlphaFoldDB" id="A0A0D3IEE9"/>
<feature type="compositionally biased region" description="Low complexity" evidence="5">
    <location>
        <begin position="197"/>
        <end position="211"/>
    </location>
</feature>
<dbReference type="PaxDb" id="2903-EOD09634"/>
<sequence>MAAAKVEGGTYILEEKLEGTAFGQPQPPRPAVTQRPEVLDDFIRNALLKLGMQETLDAFQREWYRLSGEGKLSALDVDPVPDIYVRNQQLRNQLQALQAEAEQMQDVSTAAKSTWDRYRKERDFHRMHHKRVVQEKKRLVADLRRLKSHCDSYEPMLNMMRTKYETAMKEKMMLRLERDRLAAKVAAFEEQMKQLEAARASDTASPPAAATKRGARSSSRLPDSCINPYHSRPATEAPMERWGLSKTFQAHNAAISAIAVHPSRPVVATASDDCSWKMWGLPGGELLMSAEGHADWLSSIAFAPSGAQLATGSADCSVKIWDFATSRCMASLSEHSQAVWGVAYHDVTDNFAVSCSMDHTAKVWDLLAAKCKHTLRGHVDSVNSVCFQPYSNNVCTGSGDKTVSLWDCRSGLCIQTFYGHKNSINSVSFRVTGDTIASGDADGVVRLWDVRMVAEKAAFTVGQYPCNATAFDPSGKWLAAGCDDGQVRVFDTELGELRTTMTGHSDAVQCCTFDRKGQWMVTGGSDATLRLWC</sequence>
<feature type="coiled-coil region" evidence="4">
    <location>
        <begin position="80"/>
        <end position="114"/>
    </location>
</feature>
<keyword evidence="2" id="KW-0677">Repeat</keyword>
<dbReference type="PANTHER" id="PTHR14604:SF3">
    <property type="entry name" value="SPERM-ASSOCIATED ANTIGEN 16 PROTEIN"/>
    <property type="match status" value="1"/>
</dbReference>
<evidence type="ECO:0000256" key="5">
    <source>
        <dbReference type="SAM" id="MobiDB-lite"/>
    </source>
</evidence>
<reference evidence="7" key="1">
    <citation type="journal article" date="2013" name="Nature">
        <title>Pan genome of the phytoplankton Emiliania underpins its global distribution.</title>
        <authorList>
            <person name="Read B.A."/>
            <person name="Kegel J."/>
            <person name="Klute M.J."/>
            <person name="Kuo A."/>
            <person name="Lefebvre S.C."/>
            <person name="Maumus F."/>
            <person name="Mayer C."/>
            <person name="Miller J."/>
            <person name="Monier A."/>
            <person name="Salamov A."/>
            <person name="Young J."/>
            <person name="Aguilar M."/>
            <person name="Claverie J.M."/>
            <person name="Frickenhaus S."/>
            <person name="Gonzalez K."/>
            <person name="Herman E.K."/>
            <person name="Lin Y.C."/>
            <person name="Napier J."/>
            <person name="Ogata H."/>
            <person name="Sarno A.F."/>
            <person name="Shmutz J."/>
            <person name="Schroeder D."/>
            <person name="de Vargas C."/>
            <person name="Verret F."/>
            <person name="von Dassow P."/>
            <person name="Valentin K."/>
            <person name="Van de Peer Y."/>
            <person name="Wheeler G."/>
            <person name="Dacks J.B."/>
            <person name="Delwiche C.F."/>
            <person name="Dyhrman S.T."/>
            <person name="Glockner G."/>
            <person name="John U."/>
            <person name="Richards T."/>
            <person name="Worden A.Z."/>
            <person name="Zhang X."/>
            <person name="Grigoriev I.V."/>
            <person name="Allen A.E."/>
            <person name="Bidle K."/>
            <person name="Borodovsky M."/>
            <person name="Bowler C."/>
            <person name="Brownlee C."/>
            <person name="Cock J.M."/>
            <person name="Elias M."/>
            <person name="Gladyshev V.N."/>
            <person name="Groth M."/>
            <person name="Guda C."/>
            <person name="Hadaegh A."/>
            <person name="Iglesias-Rodriguez M.D."/>
            <person name="Jenkins J."/>
            <person name="Jones B.M."/>
            <person name="Lawson T."/>
            <person name="Leese F."/>
            <person name="Lindquist E."/>
            <person name="Lobanov A."/>
            <person name="Lomsadze A."/>
            <person name="Malik S.B."/>
            <person name="Marsh M.E."/>
            <person name="Mackinder L."/>
            <person name="Mock T."/>
            <person name="Mueller-Roeber B."/>
            <person name="Pagarete A."/>
            <person name="Parker M."/>
            <person name="Probert I."/>
            <person name="Quesneville H."/>
            <person name="Raines C."/>
            <person name="Rensing S.A."/>
            <person name="Riano-Pachon D.M."/>
            <person name="Richier S."/>
            <person name="Rokitta S."/>
            <person name="Shiraiwa Y."/>
            <person name="Soanes D.M."/>
            <person name="van der Giezen M."/>
            <person name="Wahlund T.M."/>
            <person name="Williams B."/>
            <person name="Wilson W."/>
            <person name="Wolfe G."/>
            <person name="Wurch L.L."/>
        </authorList>
    </citation>
    <scope>NUCLEOTIDE SEQUENCE</scope>
</reference>
<evidence type="ECO:0000313" key="6">
    <source>
        <dbReference type="EnsemblProtists" id="EOD09634"/>
    </source>
</evidence>
<dbReference type="EnsemblProtists" id="EOD09634">
    <property type="protein sequence ID" value="EOD09634"/>
    <property type="gene ID" value="EMIHUDRAFT_198190"/>
</dbReference>
<evidence type="ECO:0000313" key="7">
    <source>
        <dbReference type="Proteomes" id="UP000013827"/>
    </source>
</evidence>
<dbReference type="SMART" id="SM00320">
    <property type="entry name" value="WD40"/>
    <property type="match status" value="7"/>
</dbReference>
<feature type="repeat" description="WD" evidence="3">
    <location>
        <begin position="417"/>
        <end position="451"/>
    </location>
</feature>
<dbReference type="GeneID" id="17255756"/>
<dbReference type="RefSeq" id="XP_005762063.1">
    <property type="nucleotide sequence ID" value="XM_005762006.1"/>
</dbReference>
<dbReference type="InterPro" id="IPR020472">
    <property type="entry name" value="WD40_PAC1"/>
</dbReference>
<dbReference type="SUPFAM" id="SSF50978">
    <property type="entry name" value="WD40 repeat-like"/>
    <property type="match status" value="1"/>
</dbReference>
<dbReference type="InterPro" id="IPR015943">
    <property type="entry name" value="WD40/YVTN_repeat-like_dom_sf"/>
</dbReference>
<dbReference type="InterPro" id="IPR050995">
    <property type="entry name" value="WD-F-box_domain-protein"/>
</dbReference>
<dbReference type="STRING" id="2903.R1DLP5"/>
<name>A0A0D3IEE9_EMIH1</name>
<evidence type="ECO:0000256" key="1">
    <source>
        <dbReference type="ARBA" id="ARBA00022574"/>
    </source>
</evidence>
<dbReference type="CDD" id="cd00200">
    <property type="entry name" value="WD40"/>
    <property type="match status" value="1"/>
</dbReference>
<dbReference type="KEGG" id="ehx:EMIHUDRAFT_198190"/>
<dbReference type="InterPro" id="IPR019775">
    <property type="entry name" value="WD40_repeat_CS"/>
</dbReference>
<accession>A0A0D3IEE9</accession>
<dbReference type="PROSITE" id="PS50294">
    <property type="entry name" value="WD_REPEATS_REGION"/>
    <property type="match status" value="5"/>
</dbReference>
<proteinExistence type="predicted"/>
<dbReference type="PRINTS" id="PR00320">
    <property type="entry name" value="GPROTEINBRPT"/>
</dbReference>
<keyword evidence="1 3" id="KW-0853">WD repeat</keyword>